<reference evidence="12 13" key="1">
    <citation type="submission" date="2019-03" db="EMBL/GenBank/DDBJ databases">
        <title>Above-ground endophytic microbial communities from plants in different locations in the United States.</title>
        <authorList>
            <person name="Frank C."/>
        </authorList>
    </citation>
    <scope>NUCLEOTIDE SEQUENCE [LARGE SCALE GENOMIC DNA]</scope>
    <source>
        <strain evidence="12 13">LP_13_YM</strain>
    </source>
</reference>
<dbReference type="CDD" id="cd00082">
    <property type="entry name" value="HisKA"/>
    <property type="match status" value="1"/>
</dbReference>
<accession>A0A4R3YRR9</accession>
<dbReference type="InterPro" id="IPR036890">
    <property type="entry name" value="HATPase_C_sf"/>
</dbReference>
<comment type="caution">
    <text evidence="12">The sequence shown here is derived from an EMBL/GenBank/DDBJ whole genome shotgun (WGS) entry which is preliminary data.</text>
</comment>
<dbReference type="InterPro" id="IPR004358">
    <property type="entry name" value="Sig_transdc_His_kin-like_C"/>
</dbReference>
<dbReference type="OrthoDB" id="9804645at2"/>
<dbReference type="InterPro" id="IPR036097">
    <property type="entry name" value="HisK_dim/P_sf"/>
</dbReference>
<dbReference type="PROSITE" id="PS50109">
    <property type="entry name" value="HIS_KIN"/>
    <property type="match status" value="1"/>
</dbReference>
<evidence type="ECO:0000256" key="3">
    <source>
        <dbReference type="ARBA" id="ARBA00012438"/>
    </source>
</evidence>
<evidence type="ECO:0000256" key="7">
    <source>
        <dbReference type="ARBA" id="ARBA00022777"/>
    </source>
</evidence>
<keyword evidence="9 10" id="KW-0472">Membrane</keyword>
<keyword evidence="5" id="KW-0808">Transferase</keyword>
<dbReference type="InterPro" id="IPR013727">
    <property type="entry name" value="2CSK_N"/>
</dbReference>
<dbReference type="Proteomes" id="UP000295645">
    <property type="component" value="Unassembled WGS sequence"/>
</dbReference>
<evidence type="ECO:0000256" key="4">
    <source>
        <dbReference type="ARBA" id="ARBA00022553"/>
    </source>
</evidence>
<dbReference type="SUPFAM" id="SSF47384">
    <property type="entry name" value="Homodimeric domain of signal transducing histidine kinase"/>
    <property type="match status" value="1"/>
</dbReference>
<feature type="domain" description="Histidine kinase" evidence="11">
    <location>
        <begin position="260"/>
        <end position="475"/>
    </location>
</feature>
<gene>
    <name evidence="12" type="ORF">EC912_10218</name>
</gene>
<evidence type="ECO:0000259" key="11">
    <source>
        <dbReference type="PROSITE" id="PS50109"/>
    </source>
</evidence>
<evidence type="ECO:0000256" key="10">
    <source>
        <dbReference type="SAM" id="Phobius"/>
    </source>
</evidence>
<name>A0A4R3YRR9_9GAMM</name>
<keyword evidence="4" id="KW-0597">Phosphoprotein</keyword>
<dbReference type="PRINTS" id="PR00344">
    <property type="entry name" value="BCTRLSENSOR"/>
</dbReference>
<dbReference type="RefSeq" id="WP_132141926.1">
    <property type="nucleotide sequence ID" value="NZ_SMCS01000002.1"/>
</dbReference>
<feature type="transmembrane region" description="Helical" evidence="10">
    <location>
        <begin position="26"/>
        <end position="52"/>
    </location>
</feature>
<dbReference type="InterPro" id="IPR050428">
    <property type="entry name" value="TCS_sensor_his_kinase"/>
</dbReference>
<evidence type="ECO:0000313" key="12">
    <source>
        <dbReference type="EMBL" id="TCV95675.1"/>
    </source>
</evidence>
<dbReference type="InterPro" id="IPR003594">
    <property type="entry name" value="HATPase_dom"/>
</dbReference>
<evidence type="ECO:0000256" key="9">
    <source>
        <dbReference type="ARBA" id="ARBA00023136"/>
    </source>
</evidence>
<dbReference type="EC" id="2.7.13.3" evidence="3"/>
<dbReference type="Pfam" id="PF02518">
    <property type="entry name" value="HATPase_c"/>
    <property type="match status" value="1"/>
</dbReference>
<organism evidence="12 13">
    <name type="scientific">Luteibacter rhizovicinus</name>
    <dbReference type="NCBI Taxonomy" id="242606"/>
    <lineage>
        <taxon>Bacteria</taxon>
        <taxon>Pseudomonadati</taxon>
        <taxon>Pseudomonadota</taxon>
        <taxon>Gammaproteobacteria</taxon>
        <taxon>Lysobacterales</taxon>
        <taxon>Rhodanobacteraceae</taxon>
        <taxon>Luteibacter</taxon>
    </lineage>
</organism>
<dbReference type="Gene3D" id="3.30.565.10">
    <property type="entry name" value="Histidine kinase-like ATPase, C-terminal domain"/>
    <property type="match status" value="1"/>
</dbReference>
<evidence type="ECO:0000256" key="8">
    <source>
        <dbReference type="ARBA" id="ARBA00022989"/>
    </source>
</evidence>
<dbReference type="GO" id="GO:0000155">
    <property type="term" value="F:phosphorelay sensor kinase activity"/>
    <property type="evidence" value="ECO:0007669"/>
    <property type="project" value="InterPro"/>
</dbReference>
<keyword evidence="7 12" id="KW-0418">Kinase</keyword>
<sequence>MPDAGFAKTTHWRRRGNEKPSLRRRLLTFLLVPVLIVLLLDSLLAYLVALAYSNRVHDADLSDSALTLAEMMTSNALDGELTAQARFLLEYDPDGRNYYSVISSTRGRLIGNAELGNPGHLVAVDRAPVLYNSSLGNRPLRAAVMRIPNPNAHEPNDVLTITVAENLRDRHQRAREILMLTLPLQTLLILAIFLLLWFGVSYGLRVLEPLTARLGRRGHDLSPIGETDVPVEILPLTRTIDDLFARMRGMMTLQERFIADAAHQLRTPLAGIQLQVERMDTTNDVTAHADALAHIHRLSTRAARTSAQLLALTRTQSPHLDEAGRMCAIDLAQIIPEAVSLRVHQALGSRIDLGYESNMESSPILGDALMLQELLDNLIDNAFHYAGPGHSITVGLHRIDDAVLLSVEDDGPGVDDAFLSRLGERFFRVPGVREEGTGLGLAIVESIAEQHDAKVTFLRGALGGLRVEIRFSPAETPPA</sequence>
<dbReference type="InterPro" id="IPR005467">
    <property type="entry name" value="His_kinase_dom"/>
</dbReference>
<evidence type="ECO:0000313" key="13">
    <source>
        <dbReference type="Proteomes" id="UP000295645"/>
    </source>
</evidence>
<comment type="catalytic activity">
    <reaction evidence="1">
        <text>ATP + protein L-histidine = ADP + protein N-phospho-L-histidine.</text>
        <dbReference type="EC" id="2.7.13.3"/>
    </reaction>
</comment>
<dbReference type="Pfam" id="PF00512">
    <property type="entry name" value="HisKA"/>
    <property type="match status" value="1"/>
</dbReference>
<dbReference type="EMBL" id="SMCS01000002">
    <property type="protein sequence ID" value="TCV95675.1"/>
    <property type="molecule type" value="Genomic_DNA"/>
</dbReference>
<protein>
    <recommendedName>
        <fullName evidence="3">histidine kinase</fullName>
        <ecNumber evidence="3">2.7.13.3</ecNumber>
    </recommendedName>
</protein>
<dbReference type="Pfam" id="PF08521">
    <property type="entry name" value="2CSK_N"/>
    <property type="match status" value="1"/>
</dbReference>
<evidence type="ECO:0000256" key="6">
    <source>
        <dbReference type="ARBA" id="ARBA00022692"/>
    </source>
</evidence>
<evidence type="ECO:0000256" key="1">
    <source>
        <dbReference type="ARBA" id="ARBA00000085"/>
    </source>
</evidence>
<keyword evidence="13" id="KW-1185">Reference proteome</keyword>
<evidence type="ECO:0000256" key="5">
    <source>
        <dbReference type="ARBA" id="ARBA00022679"/>
    </source>
</evidence>
<keyword evidence="8 10" id="KW-1133">Transmembrane helix</keyword>
<dbReference type="InterPro" id="IPR003661">
    <property type="entry name" value="HisK_dim/P_dom"/>
</dbReference>
<comment type="subcellular location">
    <subcellularLocation>
        <location evidence="2">Membrane</location>
    </subcellularLocation>
</comment>
<dbReference type="AlphaFoldDB" id="A0A4R3YRR9"/>
<evidence type="ECO:0000256" key="2">
    <source>
        <dbReference type="ARBA" id="ARBA00004370"/>
    </source>
</evidence>
<dbReference type="Gene3D" id="1.10.287.130">
    <property type="match status" value="1"/>
</dbReference>
<dbReference type="PANTHER" id="PTHR45436:SF1">
    <property type="entry name" value="SENSOR PROTEIN QSEC"/>
    <property type="match status" value="1"/>
</dbReference>
<dbReference type="SUPFAM" id="SSF55874">
    <property type="entry name" value="ATPase domain of HSP90 chaperone/DNA topoisomerase II/histidine kinase"/>
    <property type="match status" value="1"/>
</dbReference>
<dbReference type="CDD" id="cd00075">
    <property type="entry name" value="HATPase"/>
    <property type="match status" value="1"/>
</dbReference>
<dbReference type="SMART" id="SM00388">
    <property type="entry name" value="HisKA"/>
    <property type="match status" value="1"/>
</dbReference>
<dbReference type="PANTHER" id="PTHR45436">
    <property type="entry name" value="SENSOR HISTIDINE KINASE YKOH"/>
    <property type="match status" value="1"/>
</dbReference>
<proteinExistence type="predicted"/>
<feature type="transmembrane region" description="Helical" evidence="10">
    <location>
        <begin position="177"/>
        <end position="200"/>
    </location>
</feature>
<dbReference type="GO" id="GO:0005886">
    <property type="term" value="C:plasma membrane"/>
    <property type="evidence" value="ECO:0007669"/>
    <property type="project" value="TreeGrafter"/>
</dbReference>
<dbReference type="SMART" id="SM00387">
    <property type="entry name" value="HATPase_c"/>
    <property type="match status" value="1"/>
</dbReference>
<keyword evidence="6 10" id="KW-0812">Transmembrane</keyword>